<accession>A0ABP7ZF54</accession>
<sequence length="68" mass="7378">MWNFPAQPQVERVSRDPGAGSLTGFDAATYRSGGFAAIGETLCEYGAWVMSAWAGTCPRPLRVRSGRR</sequence>
<organism evidence="2 3">
    <name type="scientific">Actinomadura keratinilytica</name>
    <dbReference type="NCBI Taxonomy" id="547461"/>
    <lineage>
        <taxon>Bacteria</taxon>
        <taxon>Bacillati</taxon>
        <taxon>Actinomycetota</taxon>
        <taxon>Actinomycetes</taxon>
        <taxon>Streptosporangiales</taxon>
        <taxon>Thermomonosporaceae</taxon>
        <taxon>Actinomadura</taxon>
    </lineage>
</organism>
<name>A0ABP7ZF54_9ACTN</name>
<evidence type="ECO:0000313" key="2">
    <source>
        <dbReference type="EMBL" id="GAA4155863.1"/>
    </source>
</evidence>
<dbReference type="EMBL" id="BAABDO010000136">
    <property type="protein sequence ID" value="GAA4155863.1"/>
    <property type="molecule type" value="Genomic_DNA"/>
</dbReference>
<feature type="region of interest" description="Disordered" evidence="1">
    <location>
        <begin position="1"/>
        <end position="21"/>
    </location>
</feature>
<protein>
    <submittedName>
        <fullName evidence="2">Uncharacterized protein</fullName>
    </submittedName>
</protein>
<keyword evidence="3" id="KW-1185">Reference proteome</keyword>
<reference evidence="3" key="1">
    <citation type="journal article" date="2019" name="Int. J. Syst. Evol. Microbiol.">
        <title>The Global Catalogue of Microorganisms (GCM) 10K type strain sequencing project: providing services to taxonomists for standard genome sequencing and annotation.</title>
        <authorList>
            <consortium name="The Broad Institute Genomics Platform"/>
            <consortium name="The Broad Institute Genome Sequencing Center for Infectious Disease"/>
            <person name="Wu L."/>
            <person name="Ma J."/>
        </authorList>
    </citation>
    <scope>NUCLEOTIDE SEQUENCE [LARGE SCALE GENOMIC DNA]</scope>
    <source>
        <strain evidence="3">JCM 17316</strain>
    </source>
</reference>
<comment type="caution">
    <text evidence="2">The sequence shown here is derived from an EMBL/GenBank/DDBJ whole genome shotgun (WGS) entry which is preliminary data.</text>
</comment>
<evidence type="ECO:0000313" key="3">
    <source>
        <dbReference type="Proteomes" id="UP001500266"/>
    </source>
</evidence>
<evidence type="ECO:0000256" key="1">
    <source>
        <dbReference type="SAM" id="MobiDB-lite"/>
    </source>
</evidence>
<dbReference type="Proteomes" id="UP001500266">
    <property type="component" value="Unassembled WGS sequence"/>
</dbReference>
<gene>
    <name evidence="2" type="ORF">GCM10022416_56610</name>
</gene>
<proteinExistence type="predicted"/>